<dbReference type="GO" id="GO:0005886">
    <property type="term" value="C:plasma membrane"/>
    <property type="evidence" value="ECO:0007669"/>
    <property type="project" value="UniProtKB-SubCell"/>
</dbReference>
<dbReference type="Gene3D" id="1.20.1250.20">
    <property type="entry name" value="MFS general substrate transporter like domains"/>
    <property type="match status" value="1"/>
</dbReference>
<name>A0AAW0Z217_9TREE</name>
<feature type="transmembrane region" description="Helical" evidence="11">
    <location>
        <begin position="148"/>
        <end position="168"/>
    </location>
</feature>
<dbReference type="GO" id="GO:1904679">
    <property type="term" value="P:myo-inositol import across plasma membrane"/>
    <property type="evidence" value="ECO:0007669"/>
    <property type="project" value="UniProtKB-ARBA"/>
</dbReference>
<keyword evidence="6 11" id="KW-1133">Transmembrane helix</keyword>
<dbReference type="InterPro" id="IPR005828">
    <property type="entry name" value="MFS_sugar_transport-like"/>
</dbReference>
<feature type="compositionally biased region" description="Low complexity" evidence="10">
    <location>
        <begin position="33"/>
        <end position="49"/>
    </location>
</feature>
<keyword evidence="14" id="KW-1185">Reference proteome</keyword>
<dbReference type="InterPro" id="IPR003663">
    <property type="entry name" value="Sugar/inositol_transpt"/>
</dbReference>
<evidence type="ECO:0000256" key="9">
    <source>
        <dbReference type="RuleBase" id="RU003346"/>
    </source>
</evidence>
<evidence type="ECO:0000256" key="11">
    <source>
        <dbReference type="SAM" id="Phobius"/>
    </source>
</evidence>
<feature type="transmembrane region" description="Helical" evidence="11">
    <location>
        <begin position="204"/>
        <end position="222"/>
    </location>
</feature>
<dbReference type="Pfam" id="PF00083">
    <property type="entry name" value="Sugar_tr"/>
    <property type="match status" value="1"/>
</dbReference>
<keyword evidence="4" id="KW-1003">Cell membrane</keyword>
<dbReference type="PANTHER" id="PTHR48020">
    <property type="entry name" value="PROTON MYO-INOSITOL COTRANSPORTER"/>
    <property type="match status" value="1"/>
</dbReference>
<dbReference type="InterPro" id="IPR050814">
    <property type="entry name" value="Myo-inositol_Transporter"/>
</dbReference>
<evidence type="ECO:0000256" key="7">
    <source>
        <dbReference type="ARBA" id="ARBA00023136"/>
    </source>
</evidence>
<dbReference type="PRINTS" id="PR00171">
    <property type="entry name" value="SUGRTRNSPORT"/>
</dbReference>
<evidence type="ECO:0000259" key="12">
    <source>
        <dbReference type="PROSITE" id="PS50850"/>
    </source>
</evidence>
<dbReference type="GeneID" id="92178671"/>
<feature type="transmembrane region" description="Helical" evidence="11">
    <location>
        <begin position="175"/>
        <end position="198"/>
    </location>
</feature>
<reference evidence="13 14" key="1">
    <citation type="journal article" date="2024" name="bioRxiv">
        <title>Comparative genomics of Cryptococcus and Kwoniella reveals pathogenesis evolution and contrasting karyotype dynamics via intercentromeric recombination or chromosome fusion.</title>
        <authorList>
            <person name="Coelho M.A."/>
            <person name="David-Palma M."/>
            <person name="Shea T."/>
            <person name="Bowers K."/>
            <person name="McGinley-Smith S."/>
            <person name="Mohammad A.W."/>
            <person name="Gnirke A."/>
            <person name="Yurkov A.M."/>
            <person name="Nowrousian M."/>
            <person name="Sun S."/>
            <person name="Cuomo C.A."/>
            <person name="Heitman J."/>
        </authorList>
    </citation>
    <scope>NUCLEOTIDE SEQUENCE [LARGE SCALE GENOMIC DNA]</scope>
    <source>
        <strain evidence="13 14">CBS 13917</strain>
    </source>
</reference>
<dbReference type="GO" id="GO:0005365">
    <property type="term" value="F:myo-inositol transmembrane transporter activity"/>
    <property type="evidence" value="ECO:0007669"/>
    <property type="project" value="UniProtKB-ARBA"/>
</dbReference>
<dbReference type="AlphaFoldDB" id="A0AAW0Z217"/>
<evidence type="ECO:0000256" key="2">
    <source>
        <dbReference type="ARBA" id="ARBA00010992"/>
    </source>
</evidence>
<organism evidence="13 14">
    <name type="scientific">Kwoniella newhampshirensis</name>
    <dbReference type="NCBI Taxonomy" id="1651941"/>
    <lineage>
        <taxon>Eukaryota</taxon>
        <taxon>Fungi</taxon>
        <taxon>Dikarya</taxon>
        <taxon>Basidiomycota</taxon>
        <taxon>Agaricomycotina</taxon>
        <taxon>Tremellomycetes</taxon>
        <taxon>Tremellales</taxon>
        <taxon>Cryptococcaceae</taxon>
        <taxon>Kwoniella</taxon>
    </lineage>
</organism>
<feature type="transmembrane region" description="Helical" evidence="11">
    <location>
        <begin position="421"/>
        <end position="442"/>
    </location>
</feature>
<dbReference type="RefSeq" id="XP_066804462.1">
    <property type="nucleotide sequence ID" value="XM_066944539.1"/>
</dbReference>
<comment type="caution">
    <text evidence="13">The sequence shown here is derived from an EMBL/GenBank/DDBJ whole genome shotgun (WGS) entry which is preliminary data.</text>
</comment>
<keyword evidence="7 11" id="KW-0472">Membrane</keyword>
<feature type="transmembrane region" description="Helical" evidence="11">
    <location>
        <begin position="504"/>
        <end position="524"/>
    </location>
</feature>
<comment type="subcellular location">
    <subcellularLocation>
        <location evidence="1">Cell membrane</location>
        <topology evidence="1">Multi-pass membrane protein</topology>
    </subcellularLocation>
</comment>
<dbReference type="Proteomes" id="UP001388673">
    <property type="component" value="Unassembled WGS sequence"/>
</dbReference>
<feature type="transmembrane region" description="Helical" evidence="11">
    <location>
        <begin position="462"/>
        <end position="484"/>
    </location>
</feature>
<evidence type="ECO:0000256" key="3">
    <source>
        <dbReference type="ARBA" id="ARBA00022448"/>
    </source>
</evidence>
<dbReference type="InterPro" id="IPR020846">
    <property type="entry name" value="MFS_dom"/>
</dbReference>
<evidence type="ECO:0000256" key="4">
    <source>
        <dbReference type="ARBA" id="ARBA00022475"/>
    </source>
</evidence>
<feature type="transmembrane region" description="Helical" evidence="11">
    <location>
        <begin position="104"/>
        <end position="133"/>
    </location>
</feature>
<dbReference type="NCBIfam" id="TIGR00879">
    <property type="entry name" value="SP"/>
    <property type="match status" value="1"/>
</dbReference>
<evidence type="ECO:0000256" key="8">
    <source>
        <dbReference type="ARBA" id="ARBA00049119"/>
    </source>
</evidence>
<dbReference type="PROSITE" id="PS00217">
    <property type="entry name" value="SUGAR_TRANSPORT_2"/>
    <property type="match status" value="1"/>
</dbReference>
<evidence type="ECO:0000256" key="1">
    <source>
        <dbReference type="ARBA" id="ARBA00004651"/>
    </source>
</evidence>
<comment type="similarity">
    <text evidence="2 9">Belongs to the major facilitator superfamily. Sugar transporter (TC 2.A.1.1) family.</text>
</comment>
<feature type="transmembrane region" description="Helical" evidence="11">
    <location>
        <begin position="262"/>
        <end position="284"/>
    </location>
</feature>
<protein>
    <recommendedName>
        <fullName evidence="12">Major facilitator superfamily (MFS) profile domain-containing protein</fullName>
    </recommendedName>
</protein>
<feature type="transmembrane region" description="Helical" evidence="11">
    <location>
        <begin position="234"/>
        <end position="256"/>
    </location>
</feature>
<dbReference type="InterPro" id="IPR036259">
    <property type="entry name" value="MFS_trans_sf"/>
</dbReference>
<dbReference type="FunFam" id="1.20.1250.20:FF:000073">
    <property type="entry name" value="MFS myo-inositol transporter, putative"/>
    <property type="match status" value="1"/>
</dbReference>
<feature type="transmembrane region" description="Helical" evidence="11">
    <location>
        <begin position="390"/>
        <end position="409"/>
    </location>
</feature>
<accession>A0AAW0Z217</accession>
<evidence type="ECO:0000256" key="5">
    <source>
        <dbReference type="ARBA" id="ARBA00022692"/>
    </source>
</evidence>
<sequence>MSQTEDEYSHIRNSIGSPSRLISGEARDRARDSLSPSGSGTSTPSLTSSDFGERRQLFKRSESEDSNGDIKIVRDENGKIVSGGGREVDEGSVYVEGEDRVTAFVWILVFAAALSGLLFGYDTAAISGVLVIIGDDLGVSLSTWQTEMITSATTLGALLGGLVAGGLSDYTGRKLVIILANVVFIAGSLCQAACHNVAAMVAGRFVVGLGVGLASCIVPLYIGELSPTKIRGRLVTMNAVVVTLGQVIAYAIGAAFQHVPKGWRYIVGLGAVPAIIQLCAIGFLPESPRILLLRSKTNAARAIVAKIYPLATSSQVDQKVDIMRTAAQQSKEVNDSTTWLERLKSLVLVGTNRRGLIIGCGLQAIQQLCGFNTLMYYSATIFAMLGFDNATAVGLIVAAVNFLFTLVSLKLVDPIGRRKTLLFTLPIMIVSLVLAAIFFHYLTRTTGGILVKGSHYPKSFSVLVLLSMLLYVAGYATGLGNIPWQQGELFKLEVRGIGTSISTATNWSCNLLISATFLSLMTAATPSGAFGLYAGLCTLGWMFCYLLYPETSGLSLEEVFYVFEDGFGVEKSYALRREKMEKERVAVLGRLGADVV</sequence>
<proteinExistence type="inferred from homology"/>
<dbReference type="PROSITE" id="PS00216">
    <property type="entry name" value="SUGAR_TRANSPORT_1"/>
    <property type="match status" value="1"/>
</dbReference>
<dbReference type="SUPFAM" id="SSF103473">
    <property type="entry name" value="MFS general substrate transporter"/>
    <property type="match status" value="1"/>
</dbReference>
<comment type="catalytic activity">
    <reaction evidence="8">
        <text>myo-inositol(out) + H(+)(out) = myo-inositol(in) + H(+)(in)</text>
        <dbReference type="Rhea" id="RHEA:60364"/>
        <dbReference type="ChEBI" id="CHEBI:15378"/>
        <dbReference type="ChEBI" id="CHEBI:17268"/>
    </reaction>
</comment>
<evidence type="ECO:0000256" key="6">
    <source>
        <dbReference type="ARBA" id="ARBA00022989"/>
    </source>
</evidence>
<evidence type="ECO:0000313" key="14">
    <source>
        <dbReference type="Proteomes" id="UP001388673"/>
    </source>
</evidence>
<gene>
    <name evidence="13" type="ORF">IAR55_001412</name>
</gene>
<feature type="compositionally biased region" description="Basic and acidic residues" evidence="10">
    <location>
        <begin position="51"/>
        <end position="63"/>
    </location>
</feature>
<dbReference type="KEGG" id="kne:92178671"/>
<feature type="transmembrane region" description="Helical" evidence="11">
    <location>
        <begin position="530"/>
        <end position="548"/>
    </location>
</feature>
<dbReference type="EMBL" id="JBCAWK010000003">
    <property type="protein sequence ID" value="KAK8864166.1"/>
    <property type="molecule type" value="Genomic_DNA"/>
</dbReference>
<feature type="region of interest" description="Disordered" evidence="10">
    <location>
        <begin position="1"/>
        <end position="63"/>
    </location>
</feature>
<dbReference type="InterPro" id="IPR005829">
    <property type="entry name" value="Sugar_transporter_CS"/>
</dbReference>
<feature type="domain" description="Major facilitator superfamily (MFS) profile" evidence="12">
    <location>
        <begin position="108"/>
        <end position="552"/>
    </location>
</feature>
<keyword evidence="3 9" id="KW-0813">Transport</keyword>
<evidence type="ECO:0000256" key="10">
    <source>
        <dbReference type="SAM" id="MobiDB-lite"/>
    </source>
</evidence>
<keyword evidence="5 11" id="KW-0812">Transmembrane</keyword>
<evidence type="ECO:0000313" key="13">
    <source>
        <dbReference type="EMBL" id="KAK8864166.1"/>
    </source>
</evidence>
<dbReference type="PROSITE" id="PS50850">
    <property type="entry name" value="MFS"/>
    <property type="match status" value="1"/>
</dbReference>
<dbReference type="PANTHER" id="PTHR48020:SF12">
    <property type="entry name" value="PROTON MYO-INOSITOL COTRANSPORTER"/>
    <property type="match status" value="1"/>
</dbReference>